<dbReference type="EC" id="1.14.15.3" evidence="15"/>
<feature type="transmembrane region" description="Helical" evidence="13">
    <location>
        <begin position="197"/>
        <end position="217"/>
    </location>
</feature>
<keyword evidence="5 13" id="KW-0812">Transmembrane</keyword>
<organism evidence="15 16">
    <name type="scientific">Roseovarius indicus</name>
    <dbReference type="NCBI Taxonomy" id="540747"/>
    <lineage>
        <taxon>Bacteria</taxon>
        <taxon>Pseudomonadati</taxon>
        <taxon>Pseudomonadota</taxon>
        <taxon>Alphaproteobacteria</taxon>
        <taxon>Rhodobacterales</taxon>
        <taxon>Roseobacteraceae</taxon>
        <taxon>Roseovarius</taxon>
    </lineage>
</organism>
<name>A0A5P3AFV6_9RHOB</name>
<keyword evidence="9" id="KW-0408">Iron</keyword>
<dbReference type="InterPro" id="IPR033885">
    <property type="entry name" value="AlkB/XylM"/>
</dbReference>
<evidence type="ECO:0000313" key="16">
    <source>
        <dbReference type="Proteomes" id="UP000325785"/>
    </source>
</evidence>
<dbReference type="OrthoDB" id="4759734at2"/>
<dbReference type="PANTHER" id="PTHR38674">
    <property type="entry name" value="ALKANE 1-MONOOXYGENASE 1"/>
    <property type="match status" value="1"/>
</dbReference>
<evidence type="ECO:0000256" key="9">
    <source>
        <dbReference type="ARBA" id="ARBA00023004"/>
    </source>
</evidence>
<dbReference type="Pfam" id="PF00487">
    <property type="entry name" value="FA_desaturase"/>
    <property type="match status" value="1"/>
</dbReference>
<gene>
    <name evidence="15" type="primary">alkB2_3</name>
    <name evidence="15" type="ORF">RIdsm_03483</name>
</gene>
<evidence type="ECO:0000256" key="13">
    <source>
        <dbReference type="SAM" id="Phobius"/>
    </source>
</evidence>
<reference evidence="15 16" key="1">
    <citation type="submission" date="2018-08" db="EMBL/GenBank/DDBJ databases">
        <title>Genetic Globetrotter - A new plasmid hitch-hiking vast phylogenetic and geographic distances.</title>
        <authorList>
            <person name="Vollmers J."/>
            <person name="Petersen J."/>
        </authorList>
    </citation>
    <scope>NUCLEOTIDE SEQUENCE [LARGE SCALE GENOMIC DNA]</scope>
    <source>
        <strain evidence="15 16">DSM 26383</strain>
    </source>
</reference>
<feature type="compositionally biased region" description="Basic and acidic residues" evidence="12">
    <location>
        <begin position="383"/>
        <end position="397"/>
    </location>
</feature>
<comment type="subcellular location">
    <subcellularLocation>
        <location evidence="1">Cell inner membrane</location>
        <topology evidence="1">Multi-pass membrane protein</topology>
    </subcellularLocation>
</comment>
<keyword evidence="10 15" id="KW-0503">Monooxygenase</keyword>
<evidence type="ECO:0000256" key="8">
    <source>
        <dbReference type="ARBA" id="ARBA00023002"/>
    </source>
</evidence>
<dbReference type="AlphaFoldDB" id="A0A5P3AFV6"/>
<feature type="transmembrane region" description="Helical" evidence="13">
    <location>
        <begin position="57"/>
        <end position="82"/>
    </location>
</feature>
<evidence type="ECO:0000256" key="10">
    <source>
        <dbReference type="ARBA" id="ARBA00023033"/>
    </source>
</evidence>
<dbReference type="RefSeq" id="WP_074940436.1">
    <property type="nucleotide sequence ID" value="NZ_CP031598.1"/>
</dbReference>
<proteinExistence type="inferred from homology"/>
<keyword evidence="6" id="KW-0479">Metal-binding</keyword>
<comment type="similarity">
    <text evidence="2">Belongs to the fatty acid desaturase type 1 family. AlkB subfamily.</text>
</comment>
<evidence type="ECO:0000256" key="11">
    <source>
        <dbReference type="ARBA" id="ARBA00023136"/>
    </source>
</evidence>
<keyword evidence="4" id="KW-0997">Cell inner membrane</keyword>
<feature type="domain" description="Fatty acid desaturase" evidence="14">
    <location>
        <begin position="95"/>
        <end position="312"/>
    </location>
</feature>
<keyword evidence="11 13" id="KW-0472">Membrane</keyword>
<evidence type="ECO:0000256" key="3">
    <source>
        <dbReference type="ARBA" id="ARBA00022475"/>
    </source>
</evidence>
<dbReference type="CDD" id="cd03512">
    <property type="entry name" value="Alkane-hydroxylase"/>
    <property type="match status" value="1"/>
</dbReference>
<dbReference type="InterPro" id="IPR005804">
    <property type="entry name" value="FA_desaturase_dom"/>
</dbReference>
<dbReference type="PANTHER" id="PTHR38674:SF1">
    <property type="entry name" value="ALKANE 1-MONOOXYGENASE 1"/>
    <property type="match status" value="1"/>
</dbReference>
<sequence length="397" mass="42996">MLLFAIVTVLPCILVGLAGLNGGVWPWLAAFYLTGLVFLMDRLIARETRNSDPDAEFPAASTLLVALGLAHFTLLGLGTWAVGGPSGLSAIERVLVAMSSGLIFGQISHPVAHELIHKPSRMLRLMGRWMYTTLLVGHHASAHLLVHHVHVGSSGDPNSAPRGESFYRFAARVGRQSFLAGLRAETRRRQRASNPGLHPYVTYVGGALATLVAAFLIAGPTGLAALLAMAIYAQLQILMADYVQHYGLRRRELPNGKLEPVGPQHSWNAPQIFSSALTVNAPRHSDHHVTPSRPYPALQLDPQVMPYLPRSLPVMAALAMVPPVWFRMMNPRCDKWRAVDVTSPDNPVKPDQHSTISASAGAELLPKSTHAQNPTDPVPADHAAADHGSRRDGRRGI</sequence>
<evidence type="ECO:0000256" key="12">
    <source>
        <dbReference type="SAM" id="MobiDB-lite"/>
    </source>
</evidence>
<dbReference type="GO" id="GO:0005886">
    <property type="term" value="C:plasma membrane"/>
    <property type="evidence" value="ECO:0007669"/>
    <property type="project" value="UniProtKB-SubCell"/>
</dbReference>
<dbReference type="Proteomes" id="UP000325785">
    <property type="component" value="Chromosome"/>
</dbReference>
<evidence type="ECO:0000256" key="5">
    <source>
        <dbReference type="ARBA" id="ARBA00022692"/>
    </source>
</evidence>
<feature type="region of interest" description="Disordered" evidence="12">
    <location>
        <begin position="341"/>
        <end position="397"/>
    </location>
</feature>
<feature type="transmembrane region" description="Helical" evidence="13">
    <location>
        <begin position="28"/>
        <end position="45"/>
    </location>
</feature>
<protein>
    <submittedName>
        <fullName evidence="15">Alkane 1-monooxygenase 2</fullName>
        <ecNumber evidence="15">1.14.15.3</ecNumber>
    </submittedName>
</protein>
<dbReference type="GO" id="GO:0004497">
    <property type="term" value="F:monooxygenase activity"/>
    <property type="evidence" value="ECO:0007669"/>
    <property type="project" value="UniProtKB-KW"/>
</dbReference>
<evidence type="ECO:0000259" key="14">
    <source>
        <dbReference type="Pfam" id="PF00487"/>
    </source>
</evidence>
<dbReference type="GO" id="GO:0046872">
    <property type="term" value="F:metal ion binding"/>
    <property type="evidence" value="ECO:0007669"/>
    <property type="project" value="UniProtKB-KW"/>
</dbReference>
<keyword evidence="7 13" id="KW-1133">Transmembrane helix</keyword>
<keyword evidence="8 15" id="KW-0560">Oxidoreductase</keyword>
<accession>A0A5P3AFV6</accession>
<evidence type="ECO:0000256" key="2">
    <source>
        <dbReference type="ARBA" id="ARBA00010823"/>
    </source>
</evidence>
<dbReference type="GO" id="GO:0006629">
    <property type="term" value="P:lipid metabolic process"/>
    <property type="evidence" value="ECO:0007669"/>
    <property type="project" value="InterPro"/>
</dbReference>
<evidence type="ECO:0000256" key="7">
    <source>
        <dbReference type="ARBA" id="ARBA00022989"/>
    </source>
</evidence>
<dbReference type="EMBL" id="CP031598">
    <property type="protein sequence ID" value="QEW27666.1"/>
    <property type="molecule type" value="Genomic_DNA"/>
</dbReference>
<evidence type="ECO:0000256" key="1">
    <source>
        <dbReference type="ARBA" id="ARBA00004429"/>
    </source>
</evidence>
<evidence type="ECO:0000256" key="4">
    <source>
        <dbReference type="ARBA" id="ARBA00022519"/>
    </source>
</evidence>
<evidence type="ECO:0000313" key="15">
    <source>
        <dbReference type="EMBL" id="QEW27666.1"/>
    </source>
</evidence>
<dbReference type="KEGG" id="rid:RIdsm_03483"/>
<evidence type="ECO:0000256" key="6">
    <source>
        <dbReference type="ARBA" id="ARBA00022723"/>
    </source>
</evidence>
<feature type="transmembrane region" description="Helical" evidence="13">
    <location>
        <begin position="94"/>
        <end position="116"/>
    </location>
</feature>
<keyword evidence="3" id="KW-1003">Cell membrane</keyword>